<gene>
    <name evidence="2" type="ORF">TAGGR_1255</name>
</gene>
<evidence type="ECO:0000313" key="3">
    <source>
        <dbReference type="Proteomes" id="UP000054976"/>
    </source>
</evidence>
<keyword evidence="3" id="KW-1185">Reference proteome</keyword>
<dbReference type="STRING" id="86166.TAGGR_1255"/>
<sequence>MVMEEKYQKMREFSRIDAVIPFSARLVSSEDKTKVKSRILGEINFAQTPVEEPLDKVLAQWLKVINAKLDYLINLWSLKEEGFSCLPTAEVNISGGGMSFISDIPYNKGDILELKMVLETPSPVALFLYGEVIKCEALNSGYRVAVQFVNIDEDIRDYVVRFVFYRQRQLLRQKKEV</sequence>
<dbReference type="Pfam" id="PF07238">
    <property type="entry name" value="PilZ"/>
    <property type="match status" value="1"/>
</dbReference>
<reference evidence="3" key="1">
    <citation type="submission" date="2016-01" db="EMBL/GenBank/DDBJ databases">
        <title>Draft genome sequence of Thermodesulfovibrio aggregans strain TGE-P1.</title>
        <authorList>
            <person name="Sekiguchi Y."/>
            <person name="Ohashi A."/>
            <person name="Matsuura N."/>
            <person name="Tourlousse M.D."/>
        </authorList>
    </citation>
    <scope>NUCLEOTIDE SEQUENCE [LARGE SCALE GENOMIC DNA]</scope>
    <source>
        <strain evidence="3">TGE-P1</strain>
    </source>
</reference>
<proteinExistence type="predicted"/>
<dbReference type="Gene3D" id="2.40.10.220">
    <property type="entry name" value="predicted glycosyltransferase like domains"/>
    <property type="match status" value="1"/>
</dbReference>
<dbReference type="EMBL" id="BCNO01000001">
    <property type="protein sequence ID" value="GAQ94083.1"/>
    <property type="molecule type" value="Genomic_DNA"/>
</dbReference>
<evidence type="ECO:0000313" key="2">
    <source>
        <dbReference type="EMBL" id="GAQ94083.1"/>
    </source>
</evidence>
<dbReference type="InterPro" id="IPR009875">
    <property type="entry name" value="PilZ_domain"/>
</dbReference>
<feature type="domain" description="PilZ" evidence="1">
    <location>
        <begin position="91"/>
        <end position="164"/>
    </location>
</feature>
<dbReference type="AlphaFoldDB" id="A0A0U9HLW8"/>
<comment type="caution">
    <text evidence="2">The sequence shown here is derived from an EMBL/GenBank/DDBJ whole genome shotgun (WGS) entry which is preliminary data.</text>
</comment>
<dbReference type="GO" id="GO:0035438">
    <property type="term" value="F:cyclic-di-GMP binding"/>
    <property type="evidence" value="ECO:0007669"/>
    <property type="project" value="InterPro"/>
</dbReference>
<dbReference type="Proteomes" id="UP000054976">
    <property type="component" value="Unassembled WGS sequence"/>
</dbReference>
<protein>
    <submittedName>
        <fullName evidence="2">PilZ domain-containing protein</fullName>
    </submittedName>
</protein>
<accession>A0A0U9HLW8</accession>
<organism evidence="2 3">
    <name type="scientific">Thermodesulfovibrio aggregans</name>
    <dbReference type="NCBI Taxonomy" id="86166"/>
    <lineage>
        <taxon>Bacteria</taxon>
        <taxon>Pseudomonadati</taxon>
        <taxon>Nitrospirota</taxon>
        <taxon>Thermodesulfovibrionia</taxon>
        <taxon>Thermodesulfovibrionales</taxon>
        <taxon>Thermodesulfovibrionaceae</taxon>
        <taxon>Thermodesulfovibrio</taxon>
    </lineage>
</organism>
<evidence type="ECO:0000259" key="1">
    <source>
        <dbReference type="Pfam" id="PF07238"/>
    </source>
</evidence>
<name>A0A0U9HLW8_9BACT</name>